<feature type="signal peptide" evidence="2">
    <location>
        <begin position="1"/>
        <end position="23"/>
    </location>
</feature>
<dbReference type="EMBL" id="JBEAFC010000006">
    <property type="protein sequence ID" value="KAL1552403.1"/>
    <property type="molecule type" value="Genomic_DNA"/>
</dbReference>
<reference evidence="3 4" key="1">
    <citation type="submission" date="2024-06" db="EMBL/GenBank/DDBJ databases">
        <title>A chromosome level genome sequence of Diviner's sage (Salvia divinorum).</title>
        <authorList>
            <person name="Ford S.A."/>
            <person name="Ro D.-K."/>
            <person name="Ness R.W."/>
            <person name="Phillips M.A."/>
        </authorList>
    </citation>
    <scope>NUCLEOTIDE SEQUENCE [LARGE SCALE GENOMIC DNA]</scope>
    <source>
        <strain evidence="3">SAF-2024a</strain>
        <tissue evidence="3">Leaf</tissue>
    </source>
</reference>
<dbReference type="AlphaFoldDB" id="A0ABD1H7J0"/>
<feature type="chain" id="PRO_5044886784" evidence="2">
    <location>
        <begin position="24"/>
        <end position="556"/>
    </location>
</feature>
<protein>
    <submittedName>
        <fullName evidence="3">Uncharacterized protein</fullName>
    </submittedName>
</protein>
<dbReference type="Pfam" id="PF06830">
    <property type="entry name" value="Root_cap"/>
    <property type="match status" value="1"/>
</dbReference>
<keyword evidence="4" id="KW-1185">Reference proteome</keyword>
<evidence type="ECO:0000313" key="3">
    <source>
        <dbReference type="EMBL" id="KAL1552403.1"/>
    </source>
</evidence>
<evidence type="ECO:0000256" key="1">
    <source>
        <dbReference type="SAM" id="MobiDB-lite"/>
    </source>
</evidence>
<evidence type="ECO:0000313" key="4">
    <source>
        <dbReference type="Proteomes" id="UP001567538"/>
    </source>
</evidence>
<sequence>MLRLVLSAVAVLLLLATPQGASAADGSKPKKVKCKNKNYPSCLDKDLYCPAACARDCLVDCRSCQPVCPPSPPIPPPKVGKVKCKDKNYKKTCSQQLLCPDDCPSTCVADCVSCRAVCPAAPPTPGYSPPPPPVTSPSPPPSSPPVVTPPSPTPSPPPVVTPPSPTPSPPPVVTAPSPPPSSPPVVTPPSPTPSPPPVVTPPSPTPSPPPVVTAPSPPPSSPPVVTPPSPTPSPPEATPPSPTPSPPVVTPSPPPVVAGVKRVRCRNRNYPSCYLVEHRCPEACPGTCEVDCVTCSPVCTCDRPGAVCQDPRFVGADGITFYFHGKKDQDFCIVSDTNLHINAHFIGRRNENMGRDFTWVQSLGILFDDHQLLIGAKKTATWDDAVDRLELSFDASPVSLAKGEGARWQPESTPGISITRSLDTNAVVIEVEGNFQIKAAVVPITKKDSMIHNYGITDEDCFAHLDLGFKFYSLSGEVKGVLGQTYASNYVSRVKMGVSMPVLGGQREFASSDLFSTDCDVARFKGTQLMSYSNNFQHASLNCAGGLDGRGVVCKR</sequence>
<name>A0ABD1H7J0_SALDI</name>
<dbReference type="PANTHER" id="PTHR31656">
    <property type="entry name" value="ROOT CAP DOMAIN-CONTAINING PROTEIN"/>
    <property type="match status" value="1"/>
</dbReference>
<proteinExistence type="predicted"/>
<accession>A0ABD1H7J0</accession>
<dbReference type="PRINTS" id="PR01217">
    <property type="entry name" value="PRICHEXTENSN"/>
</dbReference>
<dbReference type="InterPro" id="IPR009646">
    <property type="entry name" value="Root_cap"/>
</dbReference>
<keyword evidence="2" id="KW-0732">Signal</keyword>
<feature type="region of interest" description="Disordered" evidence="1">
    <location>
        <begin position="125"/>
        <end position="253"/>
    </location>
</feature>
<evidence type="ECO:0000256" key="2">
    <source>
        <dbReference type="SAM" id="SignalP"/>
    </source>
</evidence>
<comment type="caution">
    <text evidence="3">The sequence shown here is derived from an EMBL/GenBank/DDBJ whole genome shotgun (WGS) entry which is preliminary data.</text>
</comment>
<organism evidence="3 4">
    <name type="scientific">Salvia divinorum</name>
    <name type="common">Maria pastora</name>
    <name type="synonym">Diviner's sage</name>
    <dbReference type="NCBI Taxonomy" id="28513"/>
    <lineage>
        <taxon>Eukaryota</taxon>
        <taxon>Viridiplantae</taxon>
        <taxon>Streptophyta</taxon>
        <taxon>Embryophyta</taxon>
        <taxon>Tracheophyta</taxon>
        <taxon>Spermatophyta</taxon>
        <taxon>Magnoliopsida</taxon>
        <taxon>eudicotyledons</taxon>
        <taxon>Gunneridae</taxon>
        <taxon>Pentapetalae</taxon>
        <taxon>asterids</taxon>
        <taxon>lamiids</taxon>
        <taxon>Lamiales</taxon>
        <taxon>Lamiaceae</taxon>
        <taxon>Nepetoideae</taxon>
        <taxon>Mentheae</taxon>
        <taxon>Salviinae</taxon>
        <taxon>Salvia</taxon>
        <taxon>Salvia subgen. Calosphace</taxon>
    </lineage>
</organism>
<gene>
    <name evidence="3" type="ORF">AAHA92_13203</name>
</gene>
<dbReference type="Proteomes" id="UP001567538">
    <property type="component" value="Unassembled WGS sequence"/>
</dbReference>